<dbReference type="Pfam" id="PF13305">
    <property type="entry name" value="TetR_C_33"/>
    <property type="match status" value="1"/>
</dbReference>
<dbReference type="SUPFAM" id="SSF46689">
    <property type="entry name" value="Homeodomain-like"/>
    <property type="match status" value="1"/>
</dbReference>
<dbReference type="InterPro" id="IPR009057">
    <property type="entry name" value="Homeodomain-like_sf"/>
</dbReference>
<evidence type="ECO:0000313" key="7">
    <source>
        <dbReference type="Proteomes" id="UP000000392"/>
    </source>
</evidence>
<sequence>MSTSGINPTSSYHHGNLREALLINGLQLLESSQGVDFSMRELTRMIGVSPNAVYRHFANKEELLTALAIYGFEQLIEAQAHAIHNATNPKAGFLNSGKEYIYFAIKNPSLFRLMYSQFAVAQDDEKLKSMTDLFYTGMLYAAATAFQTSVDTEQSQTMARLAWGMVHGLSYLIIDGQFSHLSNDELNIMIDNVLETAIAVSGK</sequence>
<evidence type="ECO:0000259" key="5">
    <source>
        <dbReference type="PROSITE" id="PS50977"/>
    </source>
</evidence>
<keyword evidence="1" id="KW-0805">Transcription regulation</keyword>
<dbReference type="InterPro" id="IPR025996">
    <property type="entry name" value="MT1864/Rv1816-like_C"/>
</dbReference>
<gene>
    <name evidence="6" type="ordered locus">AOLE_09015</name>
</gene>
<dbReference type="EMBL" id="CP002080">
    <property type="protein sequence ID" value="ADI90692.1"/>
    <property type="molecule type" value="Genomic_DNA"/>
</dbReference>
<dbReference type="GeneID" id="9382225"/>
<dbReference type="RefSeq" id="WP_013197777.1">
    <property type="nucleotide sequence ID" value="NC_014259.1"/>
</dbReference>
<dbReference type="KEGG" id="acd:AOLE_09015"/>
<keyword evidence="3" id="KW-0804">Transcription</keyword>
<dbReference type="GO" id="GO:0003677">
    <property type="term" value="F:DNA binding"/>
    <property type="evidence" value="ECO:0007669"/>
    <property type="project" value="UniProtKB-UniRule"/>
</dbReference>
<dbReference type="PANTHER" id="PTHR43479:SF20">
    <property type="entry name" value="HTH TETR-TYPE DOMAIN-CONTAINING PROTEIN"/>
    <property type="match status" value="1"/>
</dbReference>
<dbReference type="PROSITE" id="PS50977">
    <property type="entry name" value="HTH_TETR_2"/>
    <property type="match status" value="1"/>
</dbReference>
<feature type="DNA-binding region" description="H-T-H motif" evidence="4">
    <location>
        <begin position="38"/>
        <end position="57"/>
    </location>
</feature>
<name>A0AAN0UD60_ACISD</name>
<dbReference type="SUPFAM" id="SSF48498">
    <property type="entry name" value="Tetracyclin repressor-like, C-terminal domain"/>
    <property type="match status" value="1"/>
</dbReference>
<evidence type="ECO:0000256" key="2">
    <source>
        <dbReference type="ARBA" id="ARBA00023125"/>
    </source>
</evidence>
<evidence type="ECO:0000256" key="3">
    <source>
        <dbReference type="ARBA" id="ARBA00023163"/>
    </source>
</evidence>
<evidence type="ECO:0000256" key="1">
    <source>
        <dbReference type="ARBA" id="ARBA00023015"/>
    </source>
</evidence>
<dbReference type="PANTHER" id="PTHR43479">
    <property type="entry name" value="ACREF/ENVCD OPERON REPRESSOR-RELATED"/>
    <property type="match status" value="1"/>
</dbReference>
<feature type="domain" description="HTH tetR-type" evidence="5">
    <location>
        <begin position="15"/>
        <end position="75"/>
    </location>
</feature>
<evidence type="ECO:0000256" key="4">
    <source>
        <dbReference type="PROSITE-ProRule" id="PRU00335"/>
    </source>
</evidence>
<protein>
    <submittedName>
        <fullName evidence="6">TetR family transcriptional regulator</fullName>
    </submittedName>
</protein>
<keyword evidence="2 4" id="KW-0238">DNA-binding</keyword>
<dbReference type="Proteomes" id="UP000000392">
    <property type="component" value="Chromosome"/>
</dbReference>
<proteinExistence type="predicted"/>
<dbReference type="Gene3D" id="1.10.357.10">
    <property type="entry name" value="Tetracycline Repressor, domain 2"/>
    <property type="match status" value="1"/>
</dbReference>
<dbReference type="Pfam" id="PF00440">
    <property type="entry name" value="TetR_N"/>
    <property type="match status" value="1"/>
</dbReference>
<evidence type="ECO:0000313" key="6">
    <source>
        <dbReference type="EMBL" id="ADI90692.1"/>
    </source>
</evidence>
<accession>A0AAN0UD60</accession>
<dbReference type="InterPro" id="IPR036271">
    <property type="entry name" value="Tet_transcr_reg_TetR-rel_C_sf"/>
</dbReference>
<reference evidence="6 7" key="1">
    <citation type="journal article" date="2010" name="J. Bacteriol.">
        <title>Complete genome sequence of the diesel-degrading Acinetobacter sp. strain DR1.</title>
        <authorList>
            <person name="Jung J."/>
            <person name="Baek J.H."/>
            <person name="Park W."/>
        </authorList>
    </citation>
    <scope>NUCLEOTIDE SEQUENCE [LARGE SCALE GENOMIC DNA]</scope>
    <source>
        <strain evidence="7">JCM 16667 / KCTC 23045 / DR1</strain>
    </source>
</reference>
<organism evidence="6 7">
    <name type="scientific">Acinetobacter oleivorans (strain JCM 16667 / KCTC 23045 / DR1)</name>
    <dbReference type="NCBI Taxonomy" id="436717"/>
    <lineage>
        <taxon>Bacteria</taxon>
        <taxon>Pseudomonadati</taxon>
        <taxon>Pseudomonadota</taxon>
        <taxon>Gammaproteobacteria</taxon>
        <taxon>Moraxellales</taxon>
        <taxon>Moraxellaceae</taxon>
        <taxon>Acinetobacter</taxon>
    </lineage>
</organism>
<dbReference type="InterPro" id="IPR050624">
    <property type="entry name" value="HTH-type_Tx_Regulator"/>
</dbReference>
<dbReference type="AlphaFoldDB" id="A0AAN0UD60"/>
<dbReference type="InterPro" id="IPR001647">
    <property type="entry name" value="HTH_TetR"/>
</dbReference>